<dbReference type="InterPro" id="IPR007484">
    <property type="entry name" value="Peptidase_M28"/>
</dbReference>
<dbReference type="SUPFAM" id="SSF53187">
    <property type="entry name" value="Zn-dependent exopeptidases"/>
    <property type="match status" value="1"/>
</dbReference>
<dbReference type="Gene3D" id="3.40.630.10">
    <property type="entry name" value="Zn peptidases"/>
    <property type="match status" value="1"/>
</dbReference>
<organism evidence="10 11">
    <name type="scientific">Asticcacaulis aquaticus</name>
    <dbReference type="NCBI Taxonomy" id="2984212"/>
    <lineage>
        <taxon>Bacteria</taxon>
        <taxon>Pseudomonadati</taxon>
        <taxon>Pseudomonadota</taxon>
        <taxon>Alphaproteobacteria</taxon>
        <taxon>Caulobacterales</taxon>
        <taxon>Caulobacteraceae</taxon>
        <taxon>Asticcacaulis</taxon>
    </lineage>
</organism>
<evidence type="ECO:0000256" key="5">
    <source>
        <dbReference type="ARBA" id="ARBA00022801"/>
    </source>
</evidence>
<evidence type="ECO:0000313" key="10">
    <source>
        <dbReference type="EMBL" id="MDC7683534.1"/>
    </source>
</evidence>
<name>A0ABT5HU20_9CAUL</name>
<keyword evidence="2" id="KW-0645">Protease</keyword>
<gene>
    <name evidence="10" type="ORF">PQU92_09620</name>
</gene>
<reference evidence="10 11" key="1">
    <citation type="submission" date="2023-01" db="EMBL/GenBank/DDBJ databases">
        <title>Novel species of the genus Asticcacaulis isolated from rivers.</title>
        <authorList>
            <person name="Lu H."/>
        </authorList>
    </citation>
    <scope>NUCLEOTIDE SEQUENCE [LARGE SCALE GENOMIC DNA]</scope>
    <source>
        <strain evidence="10 11">BYS171W</strain>
    </source>
</reference>
<feature type="domain" description="PA" evidence="8">
    <location>
        <begin position="127"/>
        <end position="213"/>
    </location>
</feature>
<accession>A0ABT5HU20</accession>
<evidence type="ECO:0000256" key="2">
    <source>
        <dbReference type="ARBA" id="ARBA00022670"/>
    </source>
</evidence>
<dbReference type="Gene3D" id="3.50.30.30">
    <property type="match status" value="1"/>
</dbReference>
<dbReference type="InterPro" id="IPR003137">
    <property type="entry name" value="PA_domain"/>
</dbReference>
<dbReference type="SUPFAM" id="SSF52025">
    <property type="entry name" value="PA domain"/>
    <property type="match status" value="1"/>
</dbReference>
<keyword evidence="5" id="KW-0378">Hydrolase</keyword>
<dbReference type="CDD" id="cd05660">
    <property type="entry name" value="M28_like_PA"/>
    <property type="match status" value="1"/>
</dbReference>
<keyword evidence="11" id="KW-1185">Reference proteome</keyword>
<dbReference type="Pfam" id="PF02225">
    <property type="entry name" value="PA"/>
    <property type="match status" value="1"/>
</dbReference>
<proteinExistence type="predicted"/>
<dbReference type="RefSeq" id="WP_272747999.1">
    <property type="nucleotide sequence ID" value="NZ_JAQQKX010000006.1"/>
</dbReference>
<dbReference type="CDD" id="cd04821">
    <property type="entry name" value="PA_M28_1_2"/>
    <property type="match status" value="1"/>
</dbReference>
<evidence type="ECO:0000259" key="9">
    <source>
        <dbReference type="Pfam" id="PF04389"/>
    </source>
</evidence>
<evidence type="ECO:0000256" key="1">
    <source>
        <dbReference type="ARBA" id="ARBA00022438"/>
    </source>
</evidence>
<dbReference type="Pfam" id="PF04389">
    <property type="entry name" value="Peptidase_M28"/>
    <property type="match status" value="1"/>
</dbReference>
<feature type="domain" description="Peptidase M28" evidence="9">
    <location>
        <begin position="295"/>
        <end position="512"/>
    </location>
</feature>
<evidence type="ECO:0000256" key="7">
    <source>
        <dbReference type="SAM" id="SignalP"/>
    </source>
</evidence>
<feature type="signal peptide" evidence="7">
    <location>
        <begin position="1"/>
        <end position="19"/>
    </location>
</feature>
<dbReference type="PANTHER" id="PTHR12147">
    <property type="entry name" value="METALLOPEPTIDASE M28 FAMILY MEMBER"/>
    <property type="match status" value="1"/>
</dbReference>
<dbReference type="PANTHER" id="PTHR12147:SF56">
    <property type="entry name" value="AMINOPEPTIDASE YDR415C-RELATED"/>
    <property type="match status" value="1"/>
</dbReference>
<dbReference type="InterPro" id="IPR045175">
    <property type="entry name" value="M28_fam"/>
</dbReference>
<evidence type="ECO:0000256" key="3">
    <source>
        <dbReference type="ARBA" id="ARBA00022723"/>
    </source>
</evidence>
<evidence type="ECO:0000256" key="4">
    <source>
        <dbReference type="ARBA" id="ARBA00022729"/>
    </source>
</evidence>
<sequence length="546" mass="59453">MKRVIWTALCLISAGAASAQTLSVDRVLKDVQVLASDEFEGRGVATRAEDKTVAYIADGFKTAGFLPGAKDSAGKPSYFQDVALRRFRVSDPALSFTLPDGKTVPVVQGENMTVATRGATADVTLNAPLVFVGYGVTAPERGWDDFKGVDVKGKIIVVLINDPDFVEPALKTFNGKAMTYYGRWTYKYEEAARRGAVGAIIIHDTDAAAYGWATVKNSNTRDRFDIVRAEPLKVNPALESWIQADTADALFTAAGLDLKALRVQARSKAFKPVELKGVTLSGTYKVTADEIHTRNVVAVLPGKTKPDEYVLYSAHWDHLGIGNPDATGDKIFNGAFDNATGVAGILELARAFARAPRTDRSIVMISFTAEESGLLGSEYYASNPLFPLDKTVGGVNIDGLNIAGKTRNIELTGYGQSTLEDMLAEALKGQKRVVTPDQRAEAGLFYRSDHFPMAKRGVPMLFGAWGLDMVEGGLEAGKKFSEAYIRDHYHQPSDEYEASWDMTGGMQDLEAYYALGRKLATAKVWPEWKPGSEFKAVRDKSAKTRK</sequence>
<keyword evidence="1" id="KW-0031">Aminopeptidase</keyword>
<evidence type="ECO:0000259" key="8">
    <source>
        <dbReference type="Pfam" id="PF02225"/>
    </source>
</evidence>
<evidence type="ECO:0000256" key="6">
    <source>
        <dbReference type="ARBA" id="ARBA00022833"/>
    </source>
</evidence>
<feature type="chain" id="PRO_5046743331" evidence="7">
    <location>
        <begin position="20"/>
        <end position="546"/>
    </location>
</feature>
<comment type="caution">
    <text evidence="10">The sequence shown here is derived from an EMBL/GenBank/DDBJ whole genome shotgun (WGS) entry which is preliminary data.</text>
</comment>
<protein>
    <submittedName>
        <fullName evidence="10">M28 family metallopeptidase</fullName>
    </submittedName>
</protein>
<keyword evidence="4 7" id="KW-0732">Signal</keyword>
<dbReference type="InterPro" id="IPR046450">
    <property type="entry name" value="PA_dom_sf"/>
</dbReference>
<keyword evidence="6" id="KW-0862">Zinc</keyword>
<dbReference type="Proteomes" id="UP001214854">
    <property type="component" value="Unassembled WGS sequence"/>
</dbReference>
<keyword evidence="3" id="KW-0479">Metal-binding</keyword>
<dbReference type="EMBL" id="JAQQKX010000006">
    <property type="protein sequence ID" value="MDC7683534.1"/>
    <property type="molecule type" value="Genomic_DNA"/>
</dbReference>
<evidence type="ECO:0000313" key="11">
    <source>
        <dbReference type="Proteomes" id="UP001214854"/>
    </source>
</evidence>